<dbReference type="CDD" id="cd13853">
    <property type="entry name" value="CuRO_1_Tth-MCO_like"/>
    <property type="match status" value="1"/>
</dbReference>
<dbReference type="InterPro" id="IPR006311">
    <property type="entry name" value="TAT_signal"/>
</dbReference>
<dbReference type="Pfam" id="PF00394">
    <property type="entry name" value="Cu-oxidase"/>
    <property type="match status" value="1"/>
</dbReference>
<dbReference type="PROSITE" id="PS00080">
    <property type="entry name" value="MULTICOPPER_OXIDASE2"/>
    <property type="match status" value="1"/>
</dbReference>
<dbReference type="Proteomes" id="UP000295182">
    <property type="component" value="Unassembled WGS sequence"/>
</dbReference>
<evidence type="ECO:0000256" key="3">
    <source>
        <dbReference type="ARBA" id="ARBA00023002"/>
    </source>
</evidence>
<dbReference type="Pfam" id="PF07731">
    <property type="entry name" value="Cu-oxidase_2"/>
    <property type="match status" value="1"/>
</dbReference>
<evidence type="ECO:0000259" key="6">
    <source>
        <dbReference type="Pfam" id="PF07732"/>
    </source>
</evidence>
<dbReference type="OrthoDB" id="9757546at2"/>
<dbReference type="Gene3D" id="2.60.40.420">
    <property type="entry name" value="Cupredoxins - blue copper proteins"/>
    <property type="match status" value="3"/>
</dbReference>
<keyword evidence="3" id="KW-0560">Oxidoreductase</keyword>
<dbReference type="PANTHER" id="PTHR11709:SF518">
    <property type="entry name" value="MULTICOPPER OXIDASE"/>
    <property type="match status" value="1"/>
</dbReference>
<evidence type="ECO:0000313" key="7">
    <source>
        <dbReference type="EMBL" id="TCP20193.1"/>
    </source>
</evidence>
<dbReference type="PROSITE" id="PS51318">
    <property type="entry name" value="TAT"/>
    <property type="match status" value="1"/>
</dbReference>
<sequence length="560" mass="60415">MSQAYTRRDFLNVSWKLSAGAVLPAALASCGGGTGTPETFVEPPRLLASNGVLDYTLRMAYADLNLRGQRVHLRTYNAMVPAPTLQVRAGETLRIRVVNDLPPNPSSVEPVEHLRYMNSANLHTHGLHVAPGLVGENLYGDYVIDSAESAVQPGQSRQHEYAIVDDHPAGTSWYHPHLHGATAVQVASGMAGAIVVTGPLDDVPEIAAARDRVMMFQAPIFDAKGELESFSQVANPGAEPPFLINGVRRPTLVLRPGQVERWRLVNASIANYLHLALEGHDLHLIALDSCPRSQPKTFSANAAEGLVLAPGNRADILVQAGAPGRYVLRTKAYDMGFPAPLAEDVLAEIVVEGEPIAMALPKAPLPVPDALAPIRDEELAAHGGLRRNIVLRSVFNNSGAPLDTPPAVDALDLPPGELDQWQYQTGATFMADTAFTMGAGGSAASVTPAMPQRLAPFQSHRAIRQTVALNSVEEWTVYNMNAVQHPFHIHINPFEVVKINGVPVEPFWSDTIGLPRGGTPEAPTSVTFRTRFSDFSGVFVMHCHILAHEDMGMMQIVEVV</sequence>
<organism evidence="7 8">
    <name type="scientific">Simplicispira metamorpha</name>
    <dbReference type="NCBI Taxonomy" id="80881"/>
    <lineage>
        <taxon>Bacteria</taxon>
        <taxon>Pseudomonadati</taxon>
        <taxon>Pseudomonadota</taxon>
        <taxon>Betaproteobacteria</taxon>
        <taxon>Burkholderiales</taxon>
        <taxon>Comamonadaceae</taxon>
        <taxon>Simplicispira</taxon>
    </lineage>
</organism>
<feature type="domain" description="Plastocyanin-like" evidence="5">
    <location>
        <begin position="463"/>
        <end position="557"/>
    </location>
</feature>
<dbReference type="RefSeq" id="WP_119011872.1">
    <property type="nucleotide sequence ID" value="NZ_QXNC01000001.1"/>
</dbReference>
<evidence type="ECO:0000313" key="8">
    <source>
        <dbReference type="Proteomes" id="UP000295182"/>
    </source>
</evidence>
<dbReference type="EMBL" id="SLXH01000002">
    <property type="protein sequence ID" value="TCP20193.1"/>
    <property type="molecule type" value="Genomic_DNA"/>
</dbReference>
<comment type="caution">
    <text evidence="7">The sequence shown here is derived from an EMBL/GenBank/DDBJ whole genome shotgun (WGS) entry which is preliminary data.</text>
</comment>
<dbReference type="SUPFAM" id="SSF49503">
    <property type="entry name" value="Cupredoxins"/>
    <property type="match status" value="3"/>
</dbReference>
<proteinExistence type="predicted"/>
<gene>
    <name evidence="7" type="ORF">EV674_102161</name>
</gene>
<feature type="domain" description="Plastocyanin-like" evidence="4">
    <location>
        <begin position="241"/>
        <end position="334"/>
    </location>
</feature>
<dbReference type="Pfam" id="PF07732">
    <property type="entry name" value="Cu-oxidase_3"/>
    <property type="match status" value="1"/>
</dbReference>
<evidence type="ECO:0000259" key="4">
    <source>
        <dbReference type="Pfam" id="PF00394"/>
    </source>
</evidence>
<evidence type="ECO:0000259" key="5">
    <source>
        <dbReference type="Pfam" id="PF07731"/>
    </source>
</evidence>
<dbReference type="GO" id="GO:0042597">
    <property type="term" value="C:periplasmic space"/>
    <property type="evidence" value="ECO:0007669"/>
    <property type="project" value="UniProtKB-SubCell"/>
</dbReference>
<dbReference type="InterPro" id="IPR045087">
    <property type="entry name" value="Cu-oxidase_fam"/>
</dbReference>
<dbReference type="GO" id="GO:0016491">
    <property type="term" value="F:oxidoreductase activity"/>
    <property type="evidence" value="ECO:0007669"/>
    <property type="project" value="UniProtKB-KW"/>
</dbReference>
<comment type="subcellular location">
    <subcellularLocation>
        <location evidence="1">Periplasm</location>
    </subcellularLocation>
</comment>
<dbReference type="AlphaFoldDB" id="A0A4R2NFS9"/>
<keyword evidence="2" id="KW-0479">Metal-binding</keyword>
<dbReference type="PROSITE" id="PS51257">
    <property type="entry name" value="PROKAR_LIPOPROTEIN"/>
    <property type="match status" value="1"/>
</dbReference>
<dbReference type="PANTHER" id="PTHR11709">
    <property type="entry name" value="MULTI-COPPER OXIDASE"/>
    <property type="match status" value="1"/>
</dbReference>
<dbReference type="InterPro" id="IPR008972">
    <property type="entry name" value="Cupredoxin"/>
</dbReference>
<evidence type="ECO:0000256" key="2">
    <source>
        <dbReference type="ARBA" id="ARBA00022723"/>
    </source>
</evidence>
<feature type="domain" description="Plastocyanin-like" evidence="6">
    <location>
        <begin position="64"/>
        <end position="198"/>
    </location>
</feature>
<dbReference type="InterPro" id="IPR011706">
    <property type="entry name" value="Cu-oxidase_C"/>
</dbReference>
<name>A0A4R2NFS9_9BURK</name>
<dbReference type="GO" id="GO:0005507">
    <property type="term" value="F:copper ion binding"/>
    <property type="evidence" value="ECO:0007669"/>
    <property type="project" value="InterPro"/>
</dbReference>
<dbReference type="InterPro" id="IPR001117">
    <property type="entry name" value="Cu-oxidase_2nd"/>
</dbReference>
<dbReference type="InterPro" id="IPR011707">
    <property type="entry name" value="Cu-oxidase-like_N"/>
</dbReference>
<dbReference type="InterPro" id="IPR002355">
    <property type="entry name" value="Cu_oxidase_Cu_BS"/>
</dbReference>
<keyword evidence="8" id="KW-1185">Reference proteome</keyword>
<evidence type="ECO:0000256" key="1">
    <source>
        <dbReference type="ARBA" id="ARBA00004418"/>
    </source>
</evidence>
<dbReference type="CDD" id="cd13900">
    <property type="entry name" value="CuRO_3_Tth-MCO_like"/>
    <property type="match status" value="1"/>
</dbReference>
<reference evidence="7 8" key="1">
    <citation type="submission" date="2019-03" db="EMBL/GenBank/DDBJ databases">
        <title>Genomic Encyclopedia of Type Strains, Phase IV (KMG-IV): sequencing the most valuable type-strain genomes for metagenomic binning, comparative biology and taxonomic classification.</title>
        <authorList>
            <person name="Goeker M."/>
        </authorList>
    </citation>
    <scope>NUCLEOTIDE SEQUENCE [LARGE SCALE GENOMIC DNA]</scope>
    <source>
        <strain evidence="7 8">DSM 1837</strain>
    </source>
</reference>
<protein>
    <submittedName>
        <fullName evidence="7">FtsP/CotA-like multicopper oxidase with cupredoxin domain</fullName>
    </submittedName>
</protein>
<accession>A0A4R2NFS9</accession>